<evidence type="ECO:0000313" key="2">
    <source>
        <dbReference type="EMBL" id="KVH48970.1"/>
    </source>
</evidence>
<dbReference type="AlphaFoldDB" id="A0A118J2B2"/>
<organism evidence="2 3">
    <name type="scientific">Cynara cardunculus var. scolymus</name>
    <name type="common">Globe artichoke</name>
    <name type="synonym">Cynara scolymus</name>
    <dbReference type="NCBI Taxonomy" id="59895"/>
    <lineage>
        <taxon>Eukaryota</taxon>
        <taxon>Viridiplantae</taxon>
        <taxon>Streptophyta</taxon>
        <taxon>Embryophyta</taxon>
        <taxon>Tracheophyta</taxon>
        <taxon>Spermatophyta</taxon>
        <taxon>Magnoliopsida</taxon>
        <taxon>eudicotyledons</taxon>
        <taxon>Gunneridae</taxon>
        <taxon>Pentapetalae</taxon>
        <taxon>asterids</taxon>
        <taxon>campanulids</taxon>
        <taxon>Asterales</taxon>
        <taxon>Asteraceae</taxon>
        <taxon>Carduoideae</taxon>
        <taxon>Cardueae</taxon>
        <taxon>Carduinae</taxon>
        <taxon>Cynara</taxon>
    </lineage>
</organism>
<feature type="non-terminal residue" evidence="2">
    <location>
        <position position="1"/>
    </location>
</feature>
<accession>A0A118J2B2</accession>
<feature type="region of interest" description="Disordered" evidence="1">
    <location>
        <begin position="1"/>
        <end position="41"/>
    </location>
</feature>
<comment type="caution">
    <text evidence="2">The sequence shown here is derived from an EMBL/GenBank/DDBJ whole genome shotgun (WGS) entry which is preliminary data.</text>
</comment>
<dbReference type="STRING" id="59895.A0A118J2B2"/>
<sequence length="136" mass="15490">SSPFARNPNHLLHNPSHNLSTLVNPRKPSSQLPSKQTKIKERSQIVDDFKRAKTSEEMIKAFESMNAFFDHHELGLASCKSDSNSMKKFLLFCNIDFFLGMGCGRGTTTLLLPMLYVIYRFDHINAGTLECFVIDY</sequence>
<feature type="compositionally biased region" description="Polar residues" evidence="1">
    <location>
        <begin position="21"/>
        <end position="36"/>
    </location>
</feature>
<dbReference type="EMBL" id="LEKV01006785">
    <property type="protein sequence ID" value="KVH48970.1"/>
    <property type="molecule type" value="Genomic_DNA"/>
</dbReference>
<dbReference type="Proteomes" id="UP000243975">
    <property type="component" value="Unassembled WGS sequence"/>
</dbReference>
<name>A0A118J2B2_CYNCS</name>
<protein>
    <submittedName>
        <fullName evidence="2">Uncharacterized protein</fullName>
    </submittedName>
</protein>
<reference evidence="2 3" key="1">
    <citation type="journal article" date="2016" name="Sci. Rep.">
        <title>The genome sequence of the outbreeding globe artichoke constructed de novo incorporating a phase-aware low-pass sequencing strategy of F1 progeny.</title>
        <authorList>
            <person name="Scaglione D."/>
            <person name="Reyes-Chin-Wo S."/>
            <person name="Acquadro A."/>
            <person name="Froenicke L."/>
            <person name="Portis E."/>
            <person name="Beitel C."/>
            <person name="Tirone M."/>
            <person name="Mauro R."/>
            <person name="Lo Monaco A."/>
            <person name="Mauromicale G."/>
            <person name="Faccioli P."/>
            <person name="Cattivelli L."/>
            <person name="Rieseberg L."/>
            <person name="Michelmore R."/>
            <person name="Lanteri S."/>
        </authorList>
    </citation>
    <scope>NUCLEOTIDE SEQUENCE [LARGE SCALE GENOMIC DNA]</scope>
    <source>
        <strain evidence="2">2C</strain>
    </source>
</reference>
<gene>
    <name evidence="2" type="ORF">Ccrd_025720</name>
</gene>
<evidence type="ECO:0000313" key="3">
    <source>
        <dbReference type="Proteomes" id="UP000243975"/>
    </source>
</evidence>
<feature type="compositionally biased region" description="Low complexity" evidence="1">
    <location>
        <begin position="7"/>
        <end position="20"/>
    </location>
</feature>
<keyword evidence="3" id="KW-1185">Reference proteome</keyword>
<evidence type="ECO:0000256" key="1">
    <source>
        <dbReference type="SAM" id="MobiDB-lite"/>
    </source>
</evidence>
<dbReference type="Gramene" id="KVH48970">
    <property type="protein sequence ID" value="KVH48970"/>
    <property type="gene ID" value="Ccrd_025720"/>
</dbReference>
<proteinExistence type="predicted"/>